<evidence type="ECO:0000313" key="1">
    <source>
        <dbReference type="EMBL" id="OGY91668.1"/>
    </source>
</evidence>
<gene>
    <name evidence="1" type="ORF">A3H70_01355</name>
</gene>
<accession>A0A1G2BRG3</accession>
<reference evidence="1 2" key="1">
    <citation type="journal article" date="2016" name="Nat. Commun.">
        <title>Thousands of microbial genomes shed light on interconnected biogeochemical processes in an aquifer system.</title>
        <authorList>
            <person name="Anantharaman K."/>
            <person name="Brown C.T."/>
            <person name="Hug L.A."/>
            <person name="Sharon I."/>
            <person name="Castelle C.J."/>
            <person name="Probst A.J."/>
            <person name="Thomas B.C."/>
            <person name="Singh A."/>
            <person name="Wilkins M.J."/>
            <person name="Karaoz U."/>
            <person name="Brodie E.L."/>
            <person name="Williams K.H."/>
            <person name="Hubbard S.S."/>
            <person name="Banfield J.F."/>
        </authorList>
    </citation>
    <scope>NUCLEOTIDE SEQUENCE [LARGE SCALE GENOMIC DNA]</scope>
</reference>
<dbReference type="Proteomes" id="UP000178109">
    <property type="component" value="Unassembled WGS sequence"/>
</dbReference>
<dbReference type="EMBL" id="MHKO01000040">
    <property type="protein sequence ID" value="OGY91668.1"/>
    <property type="molecule type" value="Genomic_DNA"/>
</dbReference>
<dbReference type="STRING" id="1798553.A3H70_01355"/>
<comment type="caution">
    <text evidence="1">The sequence shown here is derived from an EMBL/GenBank/DDBJ whole genome shotgun (WGS) entry which is preliminary data.</text>
</comment>
<protein>
    <submittedName>
        <fullName evidence="1">Uncharacterized protein</fullName>
    </submittedName>
</protein>
<sequence>MMETRKLQPFQSVAQVASFFEDLAQSDCATTTLKYVLAPVLRVVCLSTPRHERKLKFKHELCQSAERFIEKLNIELTGDAFSLEWHWVRAGALVRIYIERTDSLEPEYRFNLLYSADVSGTLAEIVAWILDNRSPATLVGVLAKAG</sequence>
<dbReference type="AlphaFoldDB" id="A0A1G2BRG3"/>
<proteinExistence type="predicted"/>
<name>A0A1G2BRG3_9BACT</name>
<evidence type="ECO:0000313" key="2">
    <source>
        <dbReference type="Proteomes" id="UP000178109"/>
    </source>
</evidence>
<organism evidence="1 2">
    <name type="scientific">Candidatus Komeilibacteria bacterium RIFCSPLOWO2_02_FULL_48_11</name>
    <dbReference type="NCBI Taxonomy" id="1798553"/>
    <lineage>
        <taxon>Bacteria</taxon>
        <taxon>Candidatus Komeiliibacteriota</taxon>
    </lineage>
</organism>